<sequence length="164" mass="19150">MTAQIPENLIYEGYRTTMNFCPFLPKDHPRIVELSGEEIQRENIHPMIFSTACWREYVGTWEVKNGQFYLVRLTGKYKILGDDPIPADWFSGVLKIPVGKILHYVHMGFGTVYEREILVTIDKGKVVNVRIKDNRGKEIDHWNQVERSMPGSEFRSEDEDDSER</sequence>
<gene>
    <name evidence="1" type="ordered locus">ANT_29520</name>
</gene>
<protein>
    <submittedName>
        <fullName evidence="1">Uncharacterized protein</fullName>
    </submittedName>
</protein>
<dbReference type="Proteomes" id="UP000008922">
    <property type="component" value="Chromosome"/>
</dbReference>
<dbReference type="InParanoid" id="E8N231"/>
<keyword evidence="2" id="KW-1185">Reference proteome</keyword>
<dbReference type="STRING" id="926569.ANT_29520"/>
<dbReference type="HOGENOM" id="CLU_1863529_0_0_0"/>
<evidence type="ECO:0000313" key="1">
    <source>
        <dbReference type="EMBL" id="BAJ64978.1"/>
    </source>
</evidence>
<dbReference type="RefSeq" id="WP_013561322.1">
    <property type="nucleotide sequence ID" value="NC_014960.1"/>
</dbReference>
<dbReference type="KEGG" id="atm:ANT_29520"/>
<dbReference type="AlphaFoldDB" id="E8N231"/>
<evidence type="ECO:0000313" key="2">
    <source>
        <dbReference type="Proteomes" id="UP000008922"/>
    </source>
</evidence>
<reference evidence="1 2" key="1">
    <citation type="submission" date="2010-12" db="EMBL/GenBank/DDBJ databases">
        <title>Whole genome sequence of Anaerolinea thermophila UNI-1.</title>
        <authorList>
            <person name="Narita-Yamada S."/>
            <person name="Kishi E."/>
            <person name="Watanabe Y."/>
            <person name="Takasaki K."/>
            <person name="Ankai A."/>
            <person name="Oguchi A."/>
            <person name="Fukui S."/>
            <person name="Takahashi M."/>
            <person name="Yashiro I."/>
            <person name="Hosoyama A."/>
            <person name="Sekiguchi Y."/>
            <person name="Hanada S."/>
            <person name="Fujita N."/>
        </authorList>
    </citation>
    <scope>NUCLEOTIDE SEQUENCE [LARGE SCALE GENOMIC DNA]</scope>
    <source>
        <strain evidence="2">DSM 14523 / JCM 11388 / NBRC 100420 / UNI-1</strain>
    </source>
</reference>
<dbReference type="OrthoDB" id="1438245at2"/>
<accession>E8N231</accession>
<name>E8N231_ANATU</name>
<organism evidence="1 2">
    <name type="scientific">Anaerolinea thermophila (strain DSM 14523 / JCM 11388 / NBRC 100420 / UNI-1)</name>
    <dbReference type="NCBI Taxonomy" id="926569"/>
    <lineage>
        <taxon>Bacteria</taxon>
        <taxon>Bacillati</taxon>
        <taxon>Chloroflexota</taxon>
        <taxon>Anaerolineae</taxon>
        <taxon>Anaerolineales</taxon>
        <taxon>Anaerolineaceae</taxon>
        <taxon>Anaerolinea</taxon>
    </lineage>
</organism>
<proteinExistence type="predicted"/>
<dbReference type="EMBL" id="AP012029">
    <property type="protein sequence ID" value="BAJ64978.1"/>
    <property type="molecule type" value="Genomic_DNA"/>
</dbReference>
<dbReference type="eggNOG" id="ENOG50336UF">
    <property type="taxonomic scope" value="Bacteria"/>
</dbReference>